<keyword evidence="8 14" id="KW-0915">Sodium</keyword>
<evidence type="ECO:0000256" key="1">
    <source>
        <dbReference type="ARBA" id="ARBA00004651"/>
    </source>
</evidence>
<comment type="catalytic activity">
    <reaction evidence="13">
        <text>fluoride(in) = fluoride(out)</text>
        <dbReference type="Rhea" id="RHEA:76159"/>
        <dbReference type="ChEBI" id="CHEBI:17051"/>
    </reaction>
    <physiologicalReaction direction="left-to-right" evidence="13">
        <dbReference type="Rhea" id="RHEA:76160"/>
    </physiologicalReaction>
</comment>
<proteinExistence type="inferred from homology"/>
<comment type="activity regulation">
    <text evidence="14">Na(+) is not transported, but it plays an essential structural role and its presence is essential for fluoride channel function.</text>
</comment>
<evidence type="ECO:0000256" key="14">
    <source>
        <dbReference type="HAMAP-Rule" id="MF_00454"/>
    </source>
</evidence>
<feature type="binding site" evidence="14">
    <location>
        <position position="75"/>
    </location>
    <ligand>
        <name>Na(+)</name>
        <dbReference type="ChEBI" id="CHEBI:29101"/>
        <note>structural</note>
    </ligand>
</feature>
<evidence type="ECO:0000256" key="13">
    <source>
        <dbReference type="ARBA" id="ARBA00035585"/>
    </source>
</evidence>
<evidence type="ECO:0000256" key="5">
    <source>
        <dbReference type="ARBA" id="ARBA00022692"/>
    </source>
</evidence>
<dbReference type="PANTHER" id="PTHR28259">
    <property type="entry name" value="FLUORIDE EXPORT PROTEIN 1-RELATED"/>
    <property type="match status" value="1"/>
</dbReference>
<keyword evidence="10 14" id="KW-0472">Membrane</keyword>
<dbReference type="Proteomes" id="UP000318538">
    <property type="component" value="Chromosome"/>
</dbReference>
<protein>
    <recommendedName>
        <fullName evidence="14">Fluoride-specific ion channel FluC</fullName>
    </recommendedName>
</protein>
<reference evidence="15 16" key="1">
    <citation type="submission" date="2019-02" db="EMBL/GenBank/DDBJ databases">
        <title>Deep-cultivation of Planctomycetes and their phenomic and genomic characterization uncovers novel biology.</title>
        <authorList>
            <person name="Wiegand S."/>
            <person name="Jogler M."/>
            <person name="Boedeker C."/>
            <person name="Pinto D."/>
            <person name="Vollmers J."/>
            <person name="Rivas-Marin E."/>
            <person name="Kohn T."/>
            <person name="Peeters S.H."/>
            <person name="Heuer A."/>
            <person name="Rast P."/>
            <person name="Oberbeckmann S."/>
            <person name="Bunk B."/>
            <person name="Jeske O."/>
            <person name="Meyerdierks A."/>
            <person name="Storesund J.E."/>
            <person name="Kallscheuer N."/>
            <person name="Luecker S."/>
            <person name="Lage O.M."/>
            <person name="Pohl T."/>
            <person name="Merkel B.J."/>
            <person name="Hornburger P."/>
            <person name="Mueller R.-W."/>
            <person name="Bruemmer F."/>
            <person name="Labrenz M."/>
            <person name="Spormann A.M."/>
            <person name="Op den Camp H."/>
            <person name="Overmann J."/>
            <person name="Amann R."/>
            <person name="Jetten M.S.M."/>
            <person name="Mascher T."/>
            <person name="Medema M.H."/>
            <person name="Devos D.P."/>
            <person name="Kaster A.-K."/>
            <person name="Ovreas L."/>
            <person name="Rohde M."/>
            <person name="Galperin M.Y."/>
            <person name="Jogler C."/>
        </authorList>
    </citation>
    <scope>NUCLEOTIDE SEQUENCE [LARGE SCALE GENOMIC DNA]</scope>
    <source>
        <strain evidence="15 16">K22_7</strain>
    </source>
</reference>
<dbReference type="GO" id="GO:0062054">
    <property type="term" value="F:fluoride channel activity"/>
    <property type="evidence" value="ECO:0007669"/>
    <property type="project" value="UniProtKB-UniRule"/>
</dbReference>
<dbReference type="HAMAP" id="MF_00454">
    <property type="entry name" value="FluC"/>
    <property type="match status" value="1"/>
</dbReference>
<accession>A0A517NL59</accession>
<evidence type="ECO:0000313" key="15">
    <source>
        <dbReference type="EMBL" id="QDT07878.1"/>
    </source>
</evidence>
<keyword evidence="2 14" id="KW-0813">Transport</keyword>
<keyword evidence="6 14" id="KW-0479">Metal-binding</keyword>
<feature type="transmembrane region" description="Helical" evidence="14">
    <location>
        <begin position="31"/>
        <end position="52"/>
    </location>
</feature>
<evidence type="ECO:0000256" key="12">
    <source>
        <dbReference type="ARBA" id="ARBA00035120"/>
    </source>
</evidence>
<dbReference type="KEGG" id="rlc:K227x_63070"/>
<feature type="transmembrane region" description="Helical" evidence="14">
    <location>
        <begin position="64"/>
        <end position="82"/>
    </location>
</feature>
<dbReference type="GO" id="GO:0140114">
    <property type="term" value="P:cellular detoxification of fluoride"/>
    <property type="evidence" value="ECO:0007669"/>
    <property type="project" value="UniProtKB-UniRule"/>
</dbReference>
<evidence type="ECO:0000256" key="3">
    <source>
        <dbReference type="ARBA" id="ARBA00022475"/>
    </source>
</evidence>
<keyword evidence="11 14" id="KW-0407">Ion channel</keyword>
<evidence type="ECO:0000256" key="9">
    <source>
        <dbReference type="ARBA" id="ARBA00023065"/>
    </source>
</evidence>
<dbReference type="GO" id="GO:0005886">
    <property type="term" value="C:plasma membrane"/>
    <property type="evidence" value="ECO:0007669"/>
    <property type="project" value="UniProtKB-SubCell"/>
</dbReference>
<dbReference type="AlphaFoldDB" id="A0A517NL59"/>
<evidence type="ECO:0000256" key="4">
    <source>
        <dbReference type="ARBA" id="ARBA00022519"/>
    </source>
</evidence>
<keyword evidence="7 14" id="KW-1133">Transmembrane helix</keyword>
<evidence type="ECO:0000256" key="7">
    <source>
        <dbReference type="ARBA" id="ARBA00022989"/>
    </source>
</evidence>
<comment type="subcellular location">
    <subcellularLocation>
        <location evidence="1 14">Cell membrane</location>
        <topology evidence="1 14">Multi-pass membrane protein</topology>
    </subcellularLocation>
</comment>
<evidence type="ECO:0000256" key="8">
    <source>
        <dbReference type="ARBA" id="ARBA00023053"/>
    </source>
</evidence>
<dbReference type="GO" id="GO:0046872">
    <property type="term" value="F:metal ion binding"/>
    <property type="evidence" value="ECO:0007669"/>
    <property type="project" value="UniProtKB-KW"/>
</dbReference>
<dbReference type="InterPro" id="IPR003691">
    <property type="entry name" value="FluC"/>
</dbReference>
<keyword evidence="9 14" id="KW-0406">Ion transport</keyword>
<dbReference type="Pfam" id="PF02537">
    <property type="entry name" value="CRCB"/>
    <property type="match status" value="1"/>
</dbReference>
<feature type="transmembrane region" description="Helical" evidence="14">
    <location>
        <begin position="94"/>
        <end position="118"/>
    </location>
</feature>
<evidence type="ECO:0000313" key="16">
    <source>
        <dbReference type="Proteomes" id="UP000318538"/>
    </source>
</evidence>
<evidence type="ECO:0000256" key="11">
    <source>
        <dbReference type="ARBA" id="ARBA00023303"/>
    </source>
</evidence>
<organism evidence="15 16">
    <name type="scientific">Rubripirellula lacrimiformis</name>
    <dbReference type="NCBI Taxonomy" id="1930273"/>
    <lineage>
        <taxon>Bacteria</taxon>
        <taxon>Pseudomonadati</taxon>
        <taxon>Planctomycetota</taxon>
        <taxon>Planctomycetia</taxon>
        <taxon>Pirellulales</taxon>
        <taxon>Pirellulaceae</taxon>
        <taxon>Rubripirellula</taxon>
    </lineage>
</organism>
<keyword evidence="5 14" id="KW-0812">Transmembrane</keyword>
<evidence type="ECO:0000256" key="10">
    <source>
        <dbReference type="ARBA" id="ARBA00023136"/>
    </source>
</evidence>
<dbReference type="PANTHER" id="PTHR28259:SF18">
    <property type="entry name" value="FLUORIDE-SPECIFIC ION CHANNEL FLUC"/>
    <property type="match status" value="1"/>
</dbReference>
<gene>
    <name evidence="14 15" type="primary">crcB</name>
    <name evidence="14" type="synonym">fluC</name>
    <name evidence="15" type="ORF">K227x_63070</name>
</gene>
<feature type="binding site" evidence="14">
    <location>
        <position position="72"/>
    </location>
    <ligand>
        <name>Na(+)</name>
        <dbReference type="ChEBI" id="CHEBI:29101"/>
        <note>structural</note>
    </ligand>
</feature>
<keyword evidence="3 14" id="KW-1003">Cell membrane</keyword>
<comment type="function">
    <text evidence="14">Fluoride-specific ion channel. Important for reducing fluoride concentration in the cell, thus reducing its toxicity.</text>
</comment>
<comment type="similarity">
    <text evidence="12 14">Belongs to the fluoride channel Fluc/FEX (TC 1.A.43) family.</text>
</comment>
<keyword evidence="16" id="KW-1185">Reference proteome</keyword>
<evidence type="ECO:0000256" key="6">
    <source>
        <dbReference type="ARBA" id="ARBA00022723"/>
    </source>
</evidence>
<evidence type="ECO:0000256" key="2">
    <source>
        <dbReference type="ARBA" id="ARBA00022448"/>
    </source>
</evidence>
<name>A0A517NL59_9BACT</name>
<dbReference type="EMBL" id="CP036525">
    <property type="protein sequence ID" value="QDT07878.1"/>
    <property type="molecule type" value="Genomic_DNA"/>
</dbReference>
<sequence length="123" mass="12339">MTAVAAGGALGSVARYLITLAAIAVPGGSSMLGTTIANVLGCALIGGLIEYTTVEGMVAERMRLALQTGFLGGLTTFSTFSAESASLGLDGRWALSGLYLSANLLLGWTALIGAAGIVRGWNS</sequence>
<keyword evidence="4" id="KW-0997">Cell inner membrane</keyword>